<sequence length="93" mass="10087">MESAEISEGLNEWEQIQSPSHQPPSSAASGGATTTAFPPVVIRDHHLRIHDGFPIFPPNNHEGLPVPPQENQPLQRPTSNVQHVVVFSPIAGK</sequence>
<dbReference type="PANTHER" id="PTHR37206">
    <property type="entry name" value="TRANSMEMBRANE PROTEIN"/>
    <property type="match status" value="1"/>
</dbReference>
<proteinExistence type="predicted"/>
<accession>A0A7J0FI77</accession>
<feature type="compositionally biased region" description="Low complexity" evidence="1">
    <location>
        <begin position="17"/>
        <end position="39"/>
    </location>
</feature>
<name>A0A7J0FI77_9ERIC</name>
<feature type="region of interest" description="Disordered" evidence="1">
    <location>
        <begin position="1"/>
        <end position="39"/>
    </location>
</feature>
<dbReference type="AlphaFoldDB" id="A0A7J0FI77"/>
<dbReference type="EMBL" id="BJWL01000012">
    <property type="protein sequence ID" value="GFY98400.1"/>
    <property type="molecule type" value="Genomic_DNA"/>
</dbReference>
<comment type="caution">
    <text evidence="2">The sequence shown here is derived from an EMBL/GenBank/DDBJ whole genome shotgun (WGS) entry which is preliminary data.</text>
</comment>
<reference evidence="2 3" key="1">
    <citation type="submission" date="2019-07" db="EMBL/GenBank/DDBJ databases">
        <title>De Novo Assembly of kiwifruit Actinidia rufa.</title>
        <authorList>
            <person name="Sugita-Konishi S."/>
            <person name="Sato K."/>
            <person name="Mori E."/>
            <person name="Abe Y."/>
            <person name="Kisaki G."/>
            <person name="Hamano K."/>
            <person name="Suezawa K."/>
            <person name="Otani M."/>
            <person name="Fukuda T."/>
            <person name="Manabe T."/>
            <person name="Gomi K."/>
            <person name="Tabuchi M."/>
            <person name="Akimitsu K."/>
            <person name="Kataoka I."/>
        </authorList>
    </citation>
    <scope>NUCLEOTIDE SEQUENCE [LARGE SCALE GENOMIC DNA]</scope>
    <source>
        <strain evidence="3">cv. Fuchu</strain>
    </source>
</reference>
<evidence type="ECO:0000313" key="3">
    <source>
        <dbReference type="Proteomes" id="UP000585474"/>
    </source>
</evidence>
<feature type="region of interest" description="Disordered" evidence="1">
    <location>
        <begin position="51"/>
        <end position="82"/>
    </location>
</feature>
<organism evidence="2 3">
    <name type="scientific">Actinidia rufa</name>
    <dbReference type="NCBI Taxonomy" id="165716"/>
    <lineage>
        <taxon>Eukaryota</taxon>
        <taxon>Viridiplantae</taxon>
        <taxon>Streptophyta</taxon>
        <taxon>Embryophyta</taxon>
        <taxon>Tracheophyta</taxon>
        <taxon>Spermatophyta</taxon>
        <taxon>Magnoliopsida</taxon>
        <taxon>eudicotyledons</taxon>
        <taxon>Gunneridae</taxon>
        <taxon>Pentapetalae</taxon>
        <taxon>asterids</taxon>
        <taxon>Ericales</taxon>
        <taxon>Actinidiaceae</taxon>
        <taxon>Actinidia</taxon>
    </lineage>
</organism>
<protein>
    <submittedName>
        <fullName evidence="2">Uncharacterized protein</fullName>
    </submittedName>
</protein>
<gene>
    <name evidence="2" type="ORF">Acr_12g0009410</name>
</gene>
<dbReference type="OrthoDB" id="734536at2759"/>
<evidence type="ECO:0000313" key="2">
    <source>
        <dbReference type="EMBL" id="GFY98400.1"/>
    </source>
</evidence>
<dbReference type="PANTHER" id="PTHR37206:SF4">
    <property type="entry name" value="TRANSMEMBRANE PROTEIN"/>
    <property type="match status" value="1"/>
</dbReference>
<keyword evidence="3" id="KW-1185">Reference proteome</keyword>
<evidence type="ECO:0000256" key="1">
    <source>
        <dbReference type="SAM" id="MobiDB-lite"/>
    </source>
</evidence>
<dbReference type="Proteomes" id="UP000585474">
    <property type="component" value="Unassembled WGS sequence"/>
</dbReference>
<feature type="compositionally biased region" description="Polar residues" evidence="1">
    <location>
        <begin position="71"/>
        <end position="82"/>
    </location>
</feature>